<evidence type="ECO:0000256" key="1">
    <source>
        <dbReference type="SAM" id="MobiDB-lite"/>
    </source>
</evidence>
<dbReference type="SUPFAM" id="SSF56219">
    <property type="entry name" value="DNase I-like"/>
    <property type="match status" value="1"/>
</dbReference>
<feature type="region of interest" description="Disordered" evidence="1">
    <location>
        <begin position="222"/>
        <end position="251"/>
    </location>
</feature>
<feature type="domain" description="Endonuclease/exonuclease/phosphatase" evidence="2">
    <location>
        <begin position="308"/>
        <end position="448"/>
    </location>
</feature>
<name>A0ABR0VUB4_REHGL</name>
<keyword evidence="4" id="KW-1185">Reference proteome</keyword>
<dbReference type="Proteomes" id="UP001318860">
    <property type="component" value="Unassembled WGS sequence"/>
</dbReference>
<feature type="compositionally biased region" description="Basic and acidic residues" evidence="1">
    <location>
        <begin position="224"/>
        <end position="233"/>
    </location>
</feature>
<dbReference type="EMBL" id="JABTTQ020000718">
    <property type="protein sequence ID" value="KAK6138532.1"/>
    <property type="molecule type" value="Genomic_DNA"/>
</dbReference>
<feature type="compositionally biased region" description="Polar residues" evidence="1">
    <location>
        <begin position="234"/>
        <end position="251"/>
    </location>
</feature>
<organism evidence="3 4">
    <name type="scientific">Rehmannia glutinosa</name>
    <name type="common">Chinese foxglove</name>
    <dbReference type="NCBI Taxonomy" id="99300"/>
    <lineage>
        <taxon>Eukaryota</taxon>
        <taxon>Viridiplantae</taxon>
        <taxon>Streptophyta</taxon>
        <taxon>Embryophyta</taxon>
        <taxon>Tracheophyta</taxon>
        <taxon>Spermatophyta</taxon>
        <taxon>Magnoliopsida</taxon>
        <taxon>eudicotyledons</taxon>
        <taxon>Gunneridae</taxon>
        <taxon>Pentapetalae</taxon>
        <taxon>asterids</taxon>
        <taxon>lamiids</taxon>
        <taxon>Lamiales</taxon>
        <taxon>Orobanchaceae</taxon>
        <taxon>Rehmannieae</taxon>
        <taxon>Rehmannia</taxon>
    </lineage>
</organism>
<comment type="caution">
    <text evidence="3">The sequence shown here is derived from an EMBL/GenBank/DDBJ whole genome shotgun (WGS) entry which is preliminary data.</text>
</comment>
<feature type="compositionally biased region" description="Basic and acidic residues" evidence="1">
    <location>
        <begin position="339"/>
        <end position="355"/>
    </location>
</feature>
<accession>A0ABR0VUB4</accession>
<proteinExistence type="predicted"/>
<dbReference type="Gene3D" id="3.60.10.10">
    <property type="entry name" value="Endonuclease/exonuclease/phosphatase"/>
    <property type="match status" value="1"/>
</dbReference>
<dbReference type="InterPro" id="IPR036691">
    <property type="entry name" value="Endo/exonu/phosph_ase_sf"/>
</dbReference>
<feature type="region of interest" description="Disordered" evidence="1">
    <location>
        <begin position="282"/>
        <end position="304"/>
    </location>
</feature>
<evidence type="ECO:0000313" key="4">
    <source>
        <dbReference type="Proteomes" id="UP001318860"/>
    </source>
</evidence>
<dbReference type="InterPro" id="IPR005135">
    <property type="entry name" value="Endo/exonuclease/phosphatase"/>
</dbReference>
<dbReference type="PANTHER" id="PTHR33710">
    <property type="entry name" value="BNAC02G09200D PROTEIN"/>
    <property type="match status" value="1"/>
</dbReference>
<evidence type="ECO:0000313" key="3">
    <source>
        <dbReference type="EMBL" id="KAK6138532.1"/>
    </source>
</evidence>
<dbReference type="PANTHER" id="PTHR33710:SF71">
    <property type="entry name" value="ENDONUCLEASE_EXONUCLEASE_PHOSPHATASE DOMAIN-CONTAINING PROTEIN"/>
    <property type="match status" value="1"/>
</dbReference>
<protein>
    <recommendedName>
        <fullName evidence="2">Endonuclease/exonuclease/phosphatase domain-containing protein</fullName>
    </recommendedName>
</protein>
<evidence type="ECO:0000259" key="2">
    <source>
        <dbReference type="Pfam" id="PF03372"/>
    </source>
</evidence>
<feature type="region of interest" description="Disordered" evidence="1">
    <location>
        <begin position="1"/>
        <end position="40"/>
    </location>
</feature>
<feature type="region of interest" description="Disordered" evidence="1">
    <location>
        <begin position="328"/>
        <end position="355"/>
    </location>
</feature>
<gene>
    <name evidence="3" type="ORF">DH2020_027716</name>
</gene>
<reference evidence="3 4" key="1">
    <citation type="journal article" date="2021" name="Comput. Struct. Biotechnol. J.">
        <title>De novo genome assembly of the potent medicinal plant Rehmannia glutinosa using nanopore technology.</title>
        <authorList>
            <person name="Ma L."/>
            <person name="Dong C."/>
            <person name="Song C."/>
            <person name="Wang X."/>
            <person name="Zheng X."/>
            <person name="Niu Y."/>
            <person name="Chen S."/>
            <person name="Feng W."/>
        </authorList>
    </citation>
    <scope>NUCLEOTIDE SEQUENCE [LARGE SCALE GENOMIC DNA]</scope>
    <source>
        <strain evidence="3">DH-2019</strain>
    </source>
</reference>
<sequence>MESSSPELLLQNDTLFPTLQPRSSPLDRGSKSLPSSPIQLQKSPDIIRDSKITNHVPPSNKSFTEIVAGKIPSNSPKTPTIFSECQLTDIGKVINADDKVILQFSAEESATLARKWELALIGKFTQGIPELKIVRQLISDLKLKGHPLKIDPQTAVLSRLSVARLCVGVDVSKPKKEQILIQIDSELREQRVVFESFPKFCTGCFHLGHEVDACYIVGNAPRPPRKESNRAENEQSTPHTPKSNPTSPAHISIHRSSYTNRLPHTNSPPIRDSAWVEKAGKAIKSDHPHRGAPISKDPQDAESAHTAHFYEDDQEETMASKQLVLHKRGVSTSPKHLKKGPDKTPRPAKSTRSERHHLWDELRTTASSLNNDPWLVGGDFNCFLSESERQGSNTNRHLDIEDFGQMVSDCGLIDAGFIKGPIHTWVRNSLKERLDRIFINTEWGDLFRKSDVSHLARVKSDRAPLLFHGYTSLQRTPSSFRFLKMWTRHHNFLDVVKEAWSGPTWVHGMLNLHFKLIRTKQKLQWWNRHIFGNIFDKLHAAENTVSEAENRYDSDPSPNNRIVLNKAIAELVLATKIEEDFWHQKSSCFPVSHLAYADDIIIFSNDSSSSLTQS</sequence>
<dbReference type="Pfam" id="PF03372">
    <property type="entry name" value="Exo_endo_phos"/>
    <property type="match status" value="1"/>
</dbReference>
<feature type="compositionally biased region" description="Polar residues" evidence="1">
    <location>
        <begin position="1"/>
        <end position="23"/>
    </location>
</feature>